<protein>
    <submittedName>
        <fullName evidence="1">Uncharacterized protein</fullName>
    </submittedName>
</protein>
<keyword evidence="2" id="KW-1185">Reference proteome</keyword>
<gene>
    <name evidence="1" type="ORF">RHMOL_Rhmol02G0107300</name>
</gene>
<comment type="caution">
    <text evidence="1">The sequence shown here is derived from an EMBL/GenBank/DDBJ whole genome shotgun (WGS) entry which is preliminary data.</text>
</comment>
<dbReference type="EMBL" id="CM046389">
    <property type="protein sequence ID" value="KAI8567261.1"/>
    <property type="molecule type" value="Genomic_DNA"/>
</dbReference>
<name>A0ACC0PQ34_RHOML</name>
<sequence length="160" mass="18180">MLVQRQTLFGSTFISFFSSLAFYLAGGVTGLYLGIKYSGVHQYPSHLYIGITLLFLGTLQASAIFLRLAKDHRYRHVWNWFHHLTGYAVLLLSVANIWIGFFILKPAKSWLIVYGVVLGELILSTIVLEVWKKLKRDRNTSGGNHYANKPRVQSARPPLI</sequence>
<organism evidence="1 2">
    <name type="scientific">Rhododendron molle</name>
    <name type="common">Chinese azalea</name>
    <name type="synonym">Azalea mollis</name>
    <dbReference type="NCBI Taxonomy" id="49168"/>
    <lineage>
        <taxon>Eukaryota</taxon>
        <taxon>Viridiplantae</taxon>
        <taxon>Streptophyta</taxon>
        <taxon>Embryophyta</taxon>
        <taxon>Tracheophyta</taxon>
        <taxon>Spermatophyta</taxon>
        <taxon>Magnoliopsida</taxon>
        <taxon>eudicotyledons</taxon>
        <taxon>Gunneridae</taxon>
        <taxon>Pentapetalae</taxon>
        <taxon>asterids</taxon>
        <taxon>Ericales</taxon>
        <taxon>Ericaceae</taxon>
        <taxon>Ericoideae</taxon>
        <taxon>Rhodoreae</taxon>
        <taxon>Rhododendron</taxon>
    </lineage>
</organism>
<evidence type="ECO:0000313" key="2">
    <source>
        <dbReference type="Proteomes" id="UP001062846"/>
    </source>
</evidence>
<evidence type="ECO:0000313" key="1">
    <source>
        <dbReference type="EMBL" id="KAI8567261.1"/>
    </source>
</evidence>
<dbReference type="Proteomes" id="UP001062846">
    <property type="component" value="Chromosome 2"/>
</dbReference>
<accession>A0ACC0PQ34</accession>
<proteinExistence type="predicted"/>
<reference evidence="1" key="1">
    <citation type="submission" date="2022-02" db="EMBL/GenBank/DDBJ databases">
        <title>Plant Genome Project.</title>
        <authorList>
            <person name="Zhang R.-G."/>
        </authorList>
    </citation>
    <scope>NUCLEOTIDE SEQUENCE</scope>
    <source>
        <strain evidence="1">AT1</strain>
    </source>
</reference>